<dbReference type="InterPro" id="IPR051319">
    <property type="entry name" value="Oligoribo/pAp-PDE_c-di-AMP_PDE"/>
</dbReference>
<dbReference type="SUPFAM" id="SSF64182">
    <property type="entry name" value="DHH phosphoesterases"/>
    <property type="match status" value="1"/>
</dbReference>
<dbReference type="PANTHER" id="PTHR47618">
    <property type="entry name" value="BIFUNCTIONAL OLIGORIBONUCLEASE AND PAP PHOSPHATASE NRNA"/>
    <property type="match status" value="1"/>
</dbReference>
<dbReference type="RefSeq" id="WP_073612251.1">
    <property type="nucleotide sequence ID" value="NZ_FRFE01000003.1"/>
</dbReference>
<organism evidence="2 3">
    <name type="scientific">Desulfopila aestuarii DSM 18488</name>
    <dbReference type="NCBI Taxonomy" id="1121416"/>
    <lineage>
        <taxon>Bacteria</taxon>
        <taxon>Pseudomonadati</taxon>
        <taxon>Thermodesulfobacteriota</taxon>
        <taxon>Desulfobulbia</taxon>
        <taxon>Desulfobulbales</taxon>
        <taxon>Desulfocapsaceae</taxon>
        <taxon>Desulfopila</taxon>
    </lineage>
</organism>
<evidence type="ECO:0000313" key="2">
    <source>
        <dbReference type="EMBL" id="SHO44851.1"/>
    </source>
</evidence>
<sequence length="339" mass="38599">MANNQDHSNKVSEVIPFRNTAKDRLQAFWEVFSKDDDVLVIINADPDALASAMAVKRLLRYRVKNVVIAHPNEIRRMNNVAMVERLKIPLERLSNVKVGDYSKIVMVDSQPSHLPCFEKMKIDAIIDHHPVSGDWDCPFVDIRPDYGAVSTMMVEYLKAANMKPSVSLATALFYAIKVDTQNFEKKSKVADGIAFRYLFSIANRDLVRKFELTDLRRSELRYFSIAFQELKYSKRRYYTHVGRVRSPDVLVIIADFLNHVGEIDWVFVSGIHGEKLVVIFRCDGYRKSAGKLASRTFGSVGSAGGHKEAARAEVPLKNLDMGDKEFTSVTLKRLIMRHI</sequence>
<name>A0A1M7Y029_9BACT</name>
<dbReference type="InterPro" id="IPR038763">
    <property type="entry name" value="DHH_sf"/>
</dbReference>
<dbReference type="AlphaFoldDB" id="A0A1M7Y029"/>
<dbReference type="Proteomes" id="UP000184603">
    <property type="component" value="Unassembled WGS sequence"/>
</dbReference>
<dbReference type="InterPro" id="IPR001667">
    <property type="entry name" value="DDH_dom"/>
</dbReference>
<gene>
    <name evidence="2" type="ORF">SAMN02745220_00904</name>
</gene>
<dbReference type="OrthoDB" id="5490569at2"/>
<accession>A0A1M7Y029</accession>
<protein>
    <submittedName>
        <fullName evidence="2">DHHA1 domain-containing protein</fullName>
    </submittedName>
</protein>
<dbReference type="EMBL" id="FRFE01000003">
    <property type="protein sequence ID" value="SHO44851.1"/>
    <property type="molecule type" value="Genomic_DNA"/>
</dbReference>
<feature type="domain" description="DDH" evidence="1">
    <location>
        <begin position="38"/>
        <end position="176"/>
    </location>
</feature>
<proteinExistence type="predicted"/>
<dbReference type="STRING" id="1121416.SAMN02745220_00904"/>
<dbReference type="PANTHER" id="PTHR47618:SF1">
    <property type="entry name" value="BIFUNCTIONAL OLIGORIBONUCLEASE AND PAP PHOSPHATASE NRNA"/>
    <property type="match status" value="1"/>
</dbReference>
<evidence type="ECO:0000313" key="3">
    <source>
        <dbReference type="Proteomes" id="UP000184603"/>
    </source>
</evidence>
<reference evidence="2 3" key="1">
    <citation type="submission" date="2016-12" db="EMBL/GenBank/DDBJ databases">
        <authorList>
            <person name="Song W.-J."/>
            <person name="Kurnit D.M."/>
        </authorList>
    </citation>
    <scope>NUCLEOTIDE SEQUENCE [LARGE SCALE GENOMIC DNA]</scope>
    <source>
        <strain evidence="2 3">DSM 18488</strain>
    </source>
</reference>
<dbReference type="Pfam" id="PF01368">
    <property type="entry name" value="DHH"/>
    <property type="match status" value="1"/>
</dbReference>
<evidence type="ECO:0000259" key="1">
    <source>
        <dbReference type="Pfam" id="PF01368"/>
    </source>
</evidence>
<dbReference type="Gene3D" id="3.90.1640.10">
    <property type="entry name" value="inorganic pyrophosphatase (n-terminal core)"/>
    <property type="match status" value="1"/>
</dbReference>
<keyword evidence="3" id="KW-1185">Reference proteome</keyword>